<protein>
    <submittedName>
        <fullName evidence="10">SusC/RagA family TonB-linked outer membrane protein</fullName>
    </submittedName>
</protein>
<evidence type="ECO:0000259" key="9">
    <source>
        <dbReference type="Pfam" id="PF07715"/>
    </source>
</evidence>
<keyword evidence="2 7" id="KW-0813">Transport</keyword>
<gene>
    <name evidence="10" type="ORF">HHL22_19980</name>
</gene>
<evidence type="ECO:0000256" key="2">
    <source>
        <dbReference type="ARBA" id="ARBA00022448"/>
    </source>
</evidence>
<reference evidence="10 11" key="1">
    <citation type="submission" date="2020-04" db="EMBL/GenBank/DDBJ databases">
        <title>Hymenobacter polaris sp. nov., isolated from Arctic soil.</title>
        <authorList>
            <person name="Dahal R.H."/>
        </authorList>
    </citation>
    <scope>NUCLEOTIDE SEQUENCE [LARGE SCALE GENOMIC DNA]</scope>
    <source>
        <strain evidence="10 11">RP-2-7</strain>
    </source>
</reference>
<dbReference type="InterPro" id="IPR012910">
    <property type="entry name" value="Plug_dom"/>
</dbReference>
<keyword evidence="4 7" id="KW-0812">Transmembrane</keyword>
<dbReference type="SUPFAM" id="SSF56935">
    <property type="entry name" value="Porins"/>
    <property type="match status" value="1"/>
</dbReference>
<dbReference type="NCBIfam" id="TIGR04057">
    <property type="entry name" value="SusC_RagA_signa"/>
    <property type="match status" value="1"/>
</dbReference>
<evidence type="ECO:0000256" key="8">
    <source>
        <dbReference type="SAM" id="SignalP"/>
    </source>
</evidence>
<dbReference type="Pfam" id="PF13715">
    <property type="entry name" value="CarbopepD_reg_2"/>
    <property type="match status" value="1"/>
</dbReference>
<dbReference type="Proteomes" id="UP000559626">
    <property type="component" value="Unassembled WGS sequence"/>
</dbReference>
<comment type="similarity">
    <text evidence="7">Belongs to the TonB-dependent receptor family.</text>
</comment>
<accession>A0A7Y0AHJ6</accession>
<dbReference type="RefSeq" id="WP_169533150.1">
    <property type="nucleotide sequence ID" value="NZ_JABBGH010000003.1"/>
</dbReference>
<dbReference type="PROSITE" id="PS52016">
    <property type="entry name" value="TONB_DEPENDENT_REC_3"/>
    <property type="match status" value="1"/>
</dbReference>
<keyword evidence="11" id="KW-1185">Reference proteome</keyword>
<dbReference type="Gene3D" id="2.60.40.1120">
    <property type="entry name" value="Carboxypeptidase-like, regulatory domain"/>
    <property type="match status" value="1"/>
</dbReference>
<evidence type="ECO:0000256" key="1">
    <source>
        <dbReference type="ARBA" id="ARBA00004571"/>
    </source>
</evidence>
<dbReference type="EMBL" id="JABBGH010000003">
    <property type="protein sequence ID" value="NML67488.1"/>
    <property type="molecule type" value="Genomic_DNA"/>
</dbReference>
<dbReference type="InterPro" id="IPR023996">
    <property type="entry name" value="TonB-dep_OMP_SusC/RagA"/>
</dbReference>
<dbReference type="Gene3D" id="2.170.130.10">
    <property type="entry name" value="TonB-dependent receptor, plug domain"/>
    <property type="match status" value="1"/>
</dbReference>
<dbReference type="GO" id="GO:0009279">
    <property type="term" value="C:cell outer membrane"/>
    <property type="evidence" value="ECO:0007669"/>
    <property type="project" value="UniProtKB-SubCell"/>
</dbReference>
<dbReference type="SUPFAM" id="SSF49464">
    <property type="entry name" value="Carboxypeptidase regulatory domain-like"/>
    <property type="match status" value="1"/>
</dbReference>
<dbReference type="InterPro" id="IPR023997">
    <property type="entry name" value="TonB-dep_OMP_SusC/RagA_CS"/>
</dbReference>
<feature type="signal peptide" evidence="8">
    <location>
        <begin position="1"/>
        <end position="21"/>
    </location>
</feature>
<dbReference type="InterPro" id="IPR008969">
    <property type="entry name" value="CarboxyPept-like_regulatory"/>
</dbReference>
<evidence type="ECO:0000256" key="3">
    <source>
        <dbReference type="ARBA" id="ARBA00022452"/>
    </source>
</evidence>
<dbReference type="Gene3D" id="2.40.170.20">
    <property type="entry name" value="TonB-dependent receptor, beta-barrel domain"/>
    <property type="match status" value="1"/>
</dbReference>
<dbReference type="InterPro" id="IPR037066">
    <property type="entry name" value="Plug_dom_sf"/>
</dbReference>
<feature type="domain" description="TonB-dependent receptor plug" evidence="9">
    <location>
        <begin position="118"/>
        <end position="225"/>
    </location>
</feature>
<keyword evidence="8" id="KW-0732">Signal</keyword>
<evidence type="ECO:0000256" key="5">
    <source>
        <dbReference type="ARBA" id="ARBA00023136"/>
    </source>
</evidence>
<comment type="caution">
    <text evidence="10">The sequence shown here is derived from an EMBL/GenBank/DDBJ whole genome shotgun (WGS) entry which is preliminary data.</text>
</comment>
<keyword evidence="3 7" id="KW-1134">Transmembrane beta strand</keyword>
<feature type="chain" id="PRO_5030745925" evidence="8">
    <location>
        <begin position="22"/>
        <end position="1083"/>
    </location>
</feature>
<evidence type="ECO:0000313" key="10">
    <source>
        <dbReference type="EMBL" id="NML67488.1"/>
    </source>
</evidence>
<sequence length="1083" mass="117353">MKHFSLLLVLLLFCLGFQAAAQNRTVSGRVTDRANGQGLPGVTVLAKGTTLGTSTNVDGAFTLSVPATVTTLTFSFVGYTTTEQPVRAGTINVALAPDAKQLGEVVVTGALGIQRQEREVGYATATLDTKELVQARPTNVVNGLSGKVSGLQVQTIGSGISPQVRLTLRGTRSLTGNNEALVVIDGVISTNELLASLNPDDIADISVLKGANAAALYGSQASNGALIITTKKGSNRSQITLSQTSQFESVSFLPQFQTQFGPGANSWNQTRPVYAPNGAIDSNEDYQYNSFENQQFGPRYDGVLRPVGERLENGDVQMLTYNARPDEKRKFWNTGYQAQNGISFSGGDEKTKFYASYQNVHNNGIVPKDKLDRNSFRFNASRELGRLTAGFNVAYTQQKVDATSNLSRDQSVYWNWFNTSALVPLTSYQDWRNNEYANPNGFYNAFYFNPYWVIDNNRTMDRRNTLVGNVDLSFRVRDWLRLQYRIGTTNIDQNSLNTQDKFLYSAYTLANTNHSSSAQTPGFVQDISSNQNRINSDLFLTVDKTFGAFNIKGILGNNVQQFTSRFNYVASTALATPGLFNLANRVGQLSGSDARANTRLVAFYADLTIGFKDLLFLHGSGRNDNISTLDPGNRSFFYPGADASFVFTNAIPGLKDASFIDYGKLRGGITKVSQVNLGGTGTSSFNSASGVYQTNGAYALASTYGLGAGFPFGSLASFTANNGLVVPGLLPENTVSVEAGIELSFLKRRVAGAFTYYAQKSTNQTVNTSISSASGYSGLLLNAGEVRNNGVEADLTIVPVRLDNGLSITLGGNFNYNNNEVISLPGSLTQLALSTGGNAQLYAIPGQPYPILRGSYYQRTDDGRVKMASTRNAYDATDLTTYYYPLKAGDLKTFGNTQPKYKYGFNAAISYKGLTLSGQGELRTGYVVYNSIGEDLDFTGSGARSAMYNRQNFVYPNSAISTDGGATYVPNTTGVTPGGAEFWAQNSTWNRTVAENYVTTGTFFKIREISLSYALPAAVLAKMSVIKGLSLNVFGRNVLTWVPKENIYTDPEFSFSNSNAIGINTNLQTPPTKFYGASLNATF</sequence>
<comment type="subcellular location">
    <subcellularLocation>
        <location evidence="1 7">Cell outer membrane</location>
        <topology evidence="1 7">Multi-pass membrane protein</topology>
    </subcellularLocation>
</comment>
<dbReference type="Pfam" id="PF07715">
    <property type="entry name" value="Plug"/>
    <property type="match status" value="1"/>
</dbReference>
<evidence type="ECO:0000313" key="11">
    <source>
        <dbReference type="Proteomes" id="UP000559626"/>
    </source>
</evidence>
<proteinExistence type="inferred from homology"/>
<dbReference type="NCBIfam" id="TIGR04056">
    <property type="entry name" value="OMP_RagA_SusC"/>
    <property type="match status" value="1"/>
</dbReference>
<evidence type="ECO:0000256" key="4">
    <source>
        <dbReference type="ARBA" id="ARBA00022692"/>
    </source>
</evidence>
<evidence type="ECO:0000256" key="6">
    <source>
        <dbReference type="ARBA" id="ARBA00023237"/>
    </source>
</evidence>
<dbReference type="InterPro" id="IPR036942">
    <property type="entry name" value="Beta-barrel_TonB_sf"/>
</dbReference>
<dbReference type="InterPro" id="IPR039426">
    <property type="entry name" value="TonB-dep_rcpt-like"/>
</dbReference>
<dbReference type="AlphaFoldDB" id="A0A7Y0AHJ6"/>
<keyword evidence="5 7" id="KW-0472">Membrane</keyword>
<organism evidence="10 11">
    <name type="scientific">Hymenobacter polaris</name>
    <dbReference type="NCBI Taxonomy" id="2682546"/>
    <lineage>
        <taxon>Bacteria</taxon>
        <taxon>Pseudomonadati</taxon>
        <taxon>Bacteroidota</taxon>
        <taxon>Cytophagia</taxon>
        <taxon>Cytophagales</taxon>
        <taxon>Hymenobacteraceae</taxon>
        <taxon>Hymenobacter</taxon>
    </lineage>
</organism>
<evidence type="ECO:0000256" key="7">
    <source>
        <dbReference type="PROSITE-ProRule" id="PRU01360"/>
    </source>
</evidence>
<name>A0A7Y0AHJ6_9BACT</name>
<keyword evidence="6 7" id="KW-0998">Cell outer membrane</keyword>